<gene>
    <name evidence="6" type="ORF">TWF696_000518</name>
</gene>
<keyword evidence="4" id="KW-0687">Ribonucleoprotein</keyword>
<feature type="compositionally biased region" description="Basic residues" evidence="5">
    <location>
        <begin position="174"/>
        <end position="185"/>
    </location>
</feature>
<feature type="compositionally biased region" description="Low complexity" evidence="5">
    <location>
        <begin position="95"/>
        <end position="116"/>
    </location>
</feature>
<dbReference type="InterPro" id="IPR040049">
    <property type="entry name" value="Ribosomal_mS25/mL61"/>
</dbReference>
<dbReference type="GO" id="GO:1990904">
    <property type="term" value="C:ribonucleoprotein complex"/>
    <property type="evidence" value="ECO:0007669"/>
    <property type="project" value="UniProtKB-KW"/>
</dbReference>
<feature type="region of interest" description="Disordered" evidence="5">
    <location>
        <begin position="174"/>
        <end position="199"/>
    </location>
</feature>
<evidence type="ECO:0008006" key="8">
    <source>
        <dbReference type="Google" id="ProtNLM"/>
    </source>
</evidence>
<comment type="subcellular location">
    <subcellularLocation>
        <location evidence="1">Mitochondrion</location>
    </subcellularLocation>
</comment>
<evidence type="ECO:0000313" key="6">
    <source>
        <dbReference type="EMBL" id="KAK6359357.1"/>
    </source>
</evidence>
<protein>
    <recommendedName>
        <fullName evidence="8">Ribosomal protein/NADH dehydrogenase domain-containing protein</fullName>
    </recommendedName>
</protein>
<dbReference type="GO" id="GO:0005840">
    <property type="term" value="C:ribosome"/>
    <property type="evidence" value="ECO:0007669"/>
    <property type="project" value="UniProtKB-KW"/>
</dbReference>
<dbReference type="AlphaFoldDB" id="A0AAV9VD25"/>
<sequence length="199" mass="22400">MPSPVARFRWLRAKLHSIRNGTGAVILPPKVHRLSMSLNYRAHNGHLGAAKFLRECLPRLKFHNPEVDMPVTINREATSGPATLTIHFCDPPDPSDTTSPPTPTTTSKQTKTPTTTATHDINMLNRLPDEIMAELTEKTSATAYTEPPRRPELVEEAEYLRKRREAKLHEKFVARRQGRPKRKGKDGKLVDDGLDELIA</sequence>
<dbReference type="PANTHER" id="PTHR13274:SF2">
    <property type="entry name" value="SMALL RIBOSOMAL SUBUNIT PROTEIN MS25"/>
    <property type="match status" value="1"/>
</dbReference>
<dbReference type="GO" id="GO:0005739">
    <property type="term" value="C:mitochondrion"/>
    <property type="evidence" value="ECO:0007669"/>
    <property type="project" value="UniProtKB-SubCell"/>
</dbReference>
<evidence type="ECO:0000256" key="3">
    <source>
        <dbReference type="ARBA" id="ARBA00023128"/>
    </source>
</evidence>
<proteinExistence type="predicted"/>
<evidence type="ECO:0000256" key="4">
    <source>
        <dbReference type="ARBA" id="ARBA00023274"/>
    </source>
</evidence>
<organism evidence="6 7">
    <name type="scientific">Orbilia brochopaga</name>
    <dbReference type="NCBI Taxonomy" id="3140254"/>
    <lineage>
        <taxon>Eukaryota</taxon>
        <taxon>Fungi</taxon>
        <taxon>Dikarya</taxon>
        <taxon>Ascomycota</taxon>
        <taxon>Pezizomycotina</taxon>
        <taxon>Orbiliomycetes</taxon>
        <taxon>Orbiliales</taxon>
        <taxon>Orbiliaceae</taxon>
        <taxon>Orbilia</taxon>
    </lineage>
</organism>
<comment type="caution">
    <text evidence="6">The sequence shown here is derived from an EMBL/GenBank/DDBJ whole genome shotgun (WGS) entry which is preliminary data.</text>
</comment>
<keyword evidence="3" id="KW-0496">Mitochondrion</keyword>
<dbReference type="PANTHER" id="PTHR13274">
    <property type="entry name" value="MITOCHONDRIAL RIBOSOMAL PROTEIN S25"/>
    <property type="match status" value="1"/>
</dbReference>
<evidence type="ECO:0000313" key="7">
    <source>
        <dbReference type="Proteomes" id="UP001375240"/>
    </source>
</evidence>
<dbReference type="EMBL" id="JAVHNQ010000001">
    <property type="protein sequence ID" value="KAK6359357.1"/>
    <property type="molecule type" value="Genomic_DNA"/>
</dbReference>
<dbReference type="GO" id="GO:0003735">
    <property type="term" value="F:structural constituent of ribosome"/>
    <property type="evidence" value="ECO:0007669"/>
    <property type="project" value="InterPro"/>
</dbReference>
<evidence type="ECO:0000256" key="5">
    <source>
        <dbReference type="SAM" id="MobiDB-lite"/>
    </source>
</evidence>
<reference evidence="6 7" key="1">
    <citation type="submission" date="2019-10" db="EMBL/GenBank/DDBJ databases">
        <authorList>
            <person name="Palmer J.M."/>
        </authorList>
    </citation>
    <scope>NUCLEOTIDE SEQUENCE [LARGE SCALE GENOMIC DNA]</scope>
    <source>
        <strain evidence="6 7">TWF696</strain>
    </source>
</reference>
<dbReference type="Proteomes" id="UP001375240">
    <property type="component" value="Unassembled WGS sequence"/>
</dbReference>
<name>A0AAV9VD25_9PEZI</name>
<keyword evidence="2" id="KW-0689">Ribosomal protein</keyword>
<feature type="region of interest" description="Disordered" evidence="5">
    <location>
        <begin position="88"/>
        <end position="117"/>
    </location>
</feature>
<keyword evidence="7" id="KW-1185">Reference proteome</keyword>
<evidence type="ECO:0000256" key="1">
    <source>
        <dbReference type="ARBA" id="ARBA00004173"/>
    </source>
</evidence>
<evidence type="ECO:0000256" key="2">
    <source>
        <dbReference type="ARBA" id="ARBA00022980"/>
    </source>
</evidence>
<accession>A0AAV9VD25</accession>